<organism evidence="2 3">
    <name type="scientific">Fraxinus pennsylvanica</name>
    <dbReference type="NCBI Taxonomy" id="56036"/>
    <lineage>
        <taxon>Eukaryota</taxon>
        <taxon>Viridiplantae</taxon>
        <taxon>Streptophyta</taxon>
        <taxon>Embryophyta</taxon>
        <taxon>Tracheophyta</taxon>
        <taxon>Spermatophyta</taxon>
        <taxon>Magnoliopsida</taxon>
        <taxon>eudicotyledons</taxon>
        <taxon>Gunneridae</taxon>
        <taxon>Pentapetalae</taxon>
        <taxon>asterids</taxon>
        <taxon>lamiids</taxon>
        <taxon>Lamiales</taxon>
        <taxon>Oleaceae</taxon>
        <taxon>Oleeae</taxon>
        <taxon>Fraxinus</taxon>
    </lineage>
</organism>
<dbReference type="Proteomes" id="UP000834106">
    <property type="component" value="Chromosome 9"/>
</dbReference>
<name>A0AAD1ZKI3_9LAMI</name>
<dbReference type="Pfam" id="PF07800">
    <property type="entry name" value="DUF1644"/>
    <property type="match status" value="1"/>
</dbReference>
<proteinExistence type="predicted"/>
<dbReference type="AlphaFoldDB" id="A0AAD1ZKI3"/>
<accession>A0AAD1ZKI3</accession>
<evidence type="ECO:0000313" key="3">
    <source>
        <dbReference type="Proteomes" id="UP000834106"/>
    </source>
</evidence>
<dbReference type="PANTHER" id="PTHR31197:SF2">
    <property type="entry name" value="C2H2-TYPE DOMAIN-CONTAINING PROTEIN"/>
    <property type="match status" value="1"/>
</dbReference>
<gene>
    <name evidence="2" type="ORF">FPE_LOCUS16127</name>
</gene>
<feature type="compositionally biased region" description="Acidic residues" evidence="1">
    <location>
        <begin position="375"/>
        <end position="394"/>
    </location>
</feature>
<feature type="region of interest" description="Disordered" evidence="1">
    <location>
        <begin position="118"/>
        <end position="137"/>
    </location>
</feature>
<evidence type="ECO:0000313" key="2">
    <source>
        <dbReference type="EMBL" id="CAI9768697.1"/>
    </source>
</evidence>
<dbReference type="PANTHER" id="PTHR31197">
    <property type="entry name" value="OS01G0612600 PROTEIN"/>
    <property type="match status" value="1"/>
</dbReference>
<dbReference type="InterPro" id="IPR012866">
    <property type="entry name" value="DUF1644"/>
</dbReference>
<feature type="region of interest" description="Disordered" evidence="1">
    <location>
        <begin position="372"/>
        <end position="402"/>
    </location>
</feature>
<evidence type="ECO:0000256" key="1">
    <source>
        <dbReference type="SAM" id="MobiDB-lite"/>
    </source>
</evidence>
<dbReference type="EMBL" id="OU503044">
    <property type="protein sequence ID" value="CAI9768697.1"/>
    <property type="molecule type" value="Genomic_DNA"/>
</dbReference>
<protein>
    <submittedName>
        <fullName evidence="2">Uncharacterized protein</fullName>
    </submittedName>
</protein>
<reference evidence="2" key="1">
    <citation type="submission" date="2023-05" db="EMBL/GenBank/DDBJ databases">
        <authorList>
            <person name="Huff M."/>
        </authorList>
    </citation>
    <scope>NUCLEOTIDE SEQUENCE</scope>
</reference>
<sequence>MAGRKRSLSNDADTSALYKELDEVSCPICMDHPHNTVLLICSSHDKGCRSYICDTSYRHSNCLDRFKKLTEENTDSYTTLAPRSLHDFINASSRNFDLGTSSGLTWDHVNHDLNASNTGTTVEMPGGSGGSSTHDADSDFAEQEGMLWERFDLGETNMEKPEPQSNLRCPLCRGRVLGWKVVEEARMYLNLKSRSCSRESCSFSGNYRELRRHARRVHPTACPADIDPSRQQAWQRLEDQRVNNDIVSAIRSSMPGAIVLGDYVIDNGDRLSGDRERNVIGDSVFGNGSGLSDGSERVLGDYVYDNGSVLSGGTRRSGAEAGRWLSTFFLFHMIGSMDPASERRGGRSRGLARHRRPSVPFSRRHYLWGERLLQDDNDEEEEEDDDDDEEEDHNETDLNILSDIGEDILANPRRRRRLMRSRLPLEEWISA</sequence>
<keyword evidence="3" id="KW-1185">Reference proteome</keyword>